<dbReference type="AlphaFoldDB" id="A0A2X2VEN7"/>
<name>A0A2X2VEN7_CHRJE</name>
<dbReference type="Pfam" id="PF14903">
    <property type="entry name" value="WG_beta_rep"/>
    <property type="match status" value="2"/>
</dbReference>
<accession>A0A2X2VEN7</accession>
<sequence>MKKGLYCFCIFWAAISVKAQIDIPFNLVTLVKNTSSQTPKDSILPTYQNGAFVYINLKDGQPVFNKKFREAYPFYGKYALVFDTETKSYNLIDRTGSFIIDKGIYTKINHRTTCGTHFISFLMNENSTEYNFNRLNGEFERCSGTSCGYPVLLRFPFRKNEEGQYTMNTNSFEVENATPLDGNYFMVQKGGKIGIIDRTGKILVPIEYEESPVNFIPNRINVINILPLRKDNIWYYYDPEGKLMTKSPWLCQTLLYAQTKLGIYQNGQKYSLLYSDGTTLQKEYDWISEDGLLARTGNDFYFIFDKSIVPYYVK</sequence>
<dbReference type="OrthoDB" id="623514at2"/>
<evidence type="ECO:0000313" key="5">
    <source>
        <dbReference type="Proteomes" id="UP000251670"/>
    </source>
</evidence>
<feature type="chain" id="PRO_5016658778" evidence="1">
    <location>
        <begin position="20"/>
        <end position="314"/>
    </location>
</feature>
<proteinExistence type="predicted"/>
<reference evidence="3 5" key="2">
    <citation type="submission" date="2018-06" db="EMBL/GenBank/DDBJ databases">
        <authorList>
            <consortium name="Pathogen Informatics"/>
            <person name="Doyle S."/>
        </authorList>
    </citation>
    <scope>NUCLEOTIDE SEQUENCE [LARGE SCALE GENOMIC DNA]</scope>
    <source>
        <strain evidence="3 5">NCTC13492</strain>
    </source>
</reference>
<evidence type="ECO:0000313" key="4">
    <source>
        <dbReference type="Proteomes" id="UP000199426"/>
    </source>
</evidence>
<protein>
    <submittedName>
        <fullName evidence="2">WG containing repeat-containing protein</fullName>
    </submittedName>
</protein>
<dbReference type="Proteomes" id="UP000199426">
    <property type="component" value="Unassembled WGS sequence"/>
</dbReference>
<organism evidence="3 5">
    <name type="scientific">Chryseobacterium jejuense</name>
    <dbReference type="NCBI Taxonomy" id="445960"/>
    <lineage>
        <taxon>Bacteria</taxon>
        <taxon>Pseudomonadati</taxon>
        <taxon>Bacteroidota</taxon>
        <taxon>Flavobacteriia</taxon>
        <taxon>Flavobacteriales</taxon>
        <taxon>Weeksellaceae</taxon>
        <taxon>Chryseobacterium group</taxon>
        <taxon>Chryseobacterium</taxon>
    </lineage>
</organism>
<evidence type="ECO:0000256" key="1">
    <source>
        <dbReference type="SAM" id="SignalP"/>
    </source>
</evidence>
<keyword evidence="4" id="KW-1185">Reference proteome</keyword>
<keyword evidence="1" id="KW-0732">Signal</keyword>
<reference evidence="2 4" key="1">
    <citation type="submission" date="2016-10" db="EMBL/GenBank/DDBJ databases">
        <authorList>
            <person name="Varghese N."/>
            <person name="Submissions S."/>
        </authorList>
    </citation>
    <scope>NUCLEOTIDE SEQUENCE [LARGE SCALE GENOMIC DNA]</scope>
    <source>
        <strain evidence="2 4">DSM 19299</strain>
    </source>
</reference>
<dbReference type="Proteomes" id="UP000251670">
    <property type="component" value="Unassembled WGS sequence"/>
</dbReference>
<dbReference type="InterPro" id="IPR032774">
    <property type="entry name" value="WG_beta_rep"/>
</dbReference>
<dbReference type="RefSeq" id="WP_089736181.1">
    <property type="nucleotide sequence ID" value="NZ_FNEG01000003.1"/>
</dbReference>
<dbReference type="EMBL" id="FNEG01000003">
    <property type="protein sequence ID" value="SDI88033.1"/>
    <property type="molecule type" value="Genomic_DNA"/>
</dbReference>
<dbReference type="EMBL" id="UAWB01000002">
    <property type="protein sequence ID" value="SQB27526.1"/>
    <property type="molecule type" value="Genomic_DNA"/>
</dbReference>
<evidence type="ECO:0000313" key="3">
    <source>
        <dbReference type="EMBL" id="SQB27526.1"/>
    </source>
</evidence>
<dbReference type="SUPFAM" id="SSF69360">
    <property type="entry name" value="Cell wall binding repeat"/>
    <property type="match status" value="1"/>
</dbReference>
<feature type="signal peptide" evidence="1">
    <location>
        <begin position="1"/>
        <end position="19"/>
    </location>
</feature>
<gene>
    <name evidence="3" type="ORF">NCTC13492_01109</name>
    <name evidence="2" type="ORF">SAMN05421542_2115</name>
</gene>
<evidence type="ECO:0000313" key="2">
    <source>
        <dbReference type="EMBL" id="SDI88033.1"/>
    </source>
</evidence>
<dbReference type="STRING" id="445960.SAMN05421542_2115"/>